<dbReference type="AlphaFoldDB" id="A0A815JM18"/>
<protein>
    <submittedName>
        <fullName evidence="4">Uncharacterized protein</fullName>
    </submittedName>
</protein>
<dbReference type="OrthoDB" id="6435917at2759"/>
<dbReference type="PROSITE" id="PS51996">
    <property type="entry name" value="TR_MART"/>
    <property type="match status" value="1"/>
</dbReference>
<dbReference type="PANTHER" id="PTHR45641:SF19">
    <property type="entry name" value="NEPHROCYSTIN-3"/>
    <property type="match status" value="1"/>
</dbReference>
<dbReference type="EMBL" id="CAJOAZ010003970">
    <property type="protein sequence ID" value="CAF4037582.1"/>
    <property type="molecule type" value="Genomic_DNA"/>
</dbReference>
<keyword evidence="2 3" id="KW-0802">TPR repeat</keyword>
<accession>A0A815JM18</accession>
<evidence type="ECO:0000313" key="4">
    <source>
        <dbReference type="EMBL" id="CAF1379683.1"/>
    </source>
</evidence>
<dbReference type="Proteomes" id="UP000663868">
    <property type="component" value="Unassembled WGS sequence"/>
</dbReference>
<evidence type="ECO:0000313" key="9">
    <source>
        <dbReference type="EMBL" id="CAF4061719.1"/>
    </source>
</evidence>
<dbReference type="EMBL" id="CAJNOE010001884">
    <property type="protein sequence ID" value="CAF1456328.1"/>
    <property type="molecule type" value="Genomic_DNA"/>
</dbReference>
<feature type="repeat" description="TPR" evidence="3">
    <location>
        <begin position="628"/>
        <end position="661"/>
    </location>
</feature>
<dbReference type="InterPro" id="IPR011990">
    <property type="entry name" value="TPR-like_helical_dom_sf"/>
</dbReference>
<dbReference type="Gene3D" id="3.90.176.10">
    <property type="entry name" value="Toxin ADP-ribosyltransferase, Chain A, domain 1"/>
    <property type="match status" value="1"/>
</dbReference>
<dbReference type="Proteomes" id="UP000663845">
    <property type="component" value="Unassembled WGS sequence"/>
</dbReference>
<dbReference type="Proteomes" id="UP000663891">
    <property type="component" value="Unassembled WGS sequence"/>
</dbReference>
<dbReference type="EMBL" id="CAJNON010001279">
    <property type="protein sequence ID" value="CAF1447810.1"/>
    <property type="molecule type" value="Genomic_DNA"/>
</dbReference>
<evidence type="ECO:0000256" key="2">
    <source>
        <dbReference type="ARBA" id="ARBA00022803"/>
    </source>
</evidence>
<feature type="repeat" description="TPR" evidence="3">
    <location>
        <begin position="502"/>
        <end position="535"/>
    </location>
</feature>
<feature type="repeat" description="TPR" evidence="3">
    <location>
        <begin position="670"/>
        <end position="703"/>
    </location>
</feature>
<evidence type="ECO:0000256" key="3">
    <source>
        <dbReference type="PROSITE-ProRule" id="PRU00339"/>
    </source>
</evidence>
<dbReference type="Gene3D" id="1.25.40.10">
    <property type="entry name" value="Tetratricopeptide repeat domain"/>
    <property type="match status" value="3"/>
</dbReference>
<keyword evidence="1" id="KW-0677">Repeat</keyword>
<dbReference type="SUPFAM" id="SSF56399">
    <property type="entry name" value="ADP-ribosylation"/>
    <property type="match status" value="1"/>
</dbReference>
<feature type="repeat" description="TPR" evidence="3">
    <location>
        <begin position="544"/>
        <end position="577"/>
    </location>
</feature>
<dbReference type="Proteomes" id="UP000663844">
    <property type="component" value="Unassembled WGS sequence"/>
</dbReference>
<name>A0A815JM18_9BILA</name>
<proteinExistence type="predicted"/>
<sequence>MIQNYSLVWIDTNIGETKSNRQNNLIQFQSIINDTNVFTNANECVDFITDMDNEIVFLIISGTVEQYLVSTIYDITQINVIFIFRPNKQLNTRWTENYPKIQGVYTDIKDICNALQQAVKQSDRDTMAISFVLPTSITSDHNLNQLEPSFMYTQIFKEILFDLNYSQQSIKDFTGYCRDKYHTRAYQQNTINEFEHDYRPDQSIAWYTRDCFIYYMLNRGLRNLESEIIIKLGFFIHDLHYQIKDLHQQQFGDHHHEVFIVYRGQGLSFEDFEKLRKNKGCLMSFNNFLSTSKNREVSLPYARRPPWDFNSIGILFKITINPSISSTPFALIDDVSYFDTEQEILFSMHTIFRTGEMKILENNDCLYEVELQLTADNDLDLLKLTEQIRKEIFLDVGLLLTGDNDQQLLELSDQILKETFPVKKGWIRMGKLLIKLGHLHQAEQIYSVILEQMNKDEEKAYIYYQLGWIKIDQGNYTQAISFYEKAIKIYEKANCSIPILLINCYNNIGEVYRKMGEYIKALRYNEKVLEIKEKTLPSNNLEIATSYNNIGLVYRNMDMHSKALSCVEKSLKIRQKILPPNHPLLAQSYSNTGWVYDNMKEYSKALRFYEKCLEIQQKTLPSTHFDLATTYHNIAALYMNMGDYSKAISSYEKDLEIQEKILPSDHPDFAEICNNMGWAYKNMREYSKALLYYERTLNILRRSLPSNHPDIRNVQKHIDFSKKHL</sequence>
<evidence type="ECO:0000313" key="5">
    <source>
        <dbReference type="EMBL" id="CAF1447810.1"/>
    </source>
</evidence>
<dbReference type="InterPro" id="IPR019734">
    <property type="entry name" value="TPR_rpt"/>
</dbReference>
<dbReference type="PANTHER" id="PTHR45641">
    <property type="entry name" value="TETRATRICOPEPTIDE REPEAT PROTEIN (AFU_ORTHOLOGUE AFUA_6G03870)"/>
    <property type="match status" value="1"/>
</dbReference>
<feature type="repeat" description="TPR" evidence="3">
    <location>
        <begin position="586"/>
        <end position="619"/>
    </location>
</feature>
<feature type="repeat" description="TPR" evidence="3">
    <location>
        <begin position="460"/>
        <end position="493"/>
    </location>
</feature>
<reference evidence="4" key="1">
    <citation type="submission" date="2021-02" db="EMBL/GenBank/DDBJ databases">
        <authorList>
            <person name="Nowell W R."/>
        </authorList>
    </citation>
    <scope>NUCLEOTIDE SEQUENCE</scope>
</reference>
<dbReference type="PROSITE" id="PS50293">
    <property type="entry name" value="TPR_REGION"/>
    <property type="match status" value="2"/>
</dbReference>
<dbReference type="SMART" id="SM00028">
    <property type="entry name" value="TPR"/>
    <property type="match status" value="7"/>
</dbReference>
<dbReference type="Proteomes" id="UP000663860">
    <property type="component" value="Unassembled WGS sequence"/>
</dbReference>
<evidence type="ECO:0000313" key="8">
    <source>
        <dbReference type="EMBL" id="CAF4037582.1"/>
    </source>
</evidence>
<evidence type="ECO:0000313" key="10">
    <source>
        <dbReference type="Proteomes" id="UP000663845"/>
    </source>
</evidence>
<dbReference type="Pfam" id="PF13374">
    <property type="entry name" value="TPR_10"/>
    <property type="match status" value="1"/>
</dbReference>
<dbReference type="Pfam" id="PF13424">
    <property type="entry name" value="TPR_12"/>
    <property type="match status" value="3"/>
</dbReference>
<dbReference type="EMBL" id="CAJOBB010003843">
    <property type="protein sequence ID" value="CAF4061719.1"/>
    <property type="molecule type" value="Genomic_DNA"/>
</dbReference>
<dbReference type="SUPFAM" id="SSF48452">
    <property type="entry name" value="TPR-like"/>
    <property type="match status" value="2"/>
</dbReference>
<dbReference type="PROSITE" id="PS50005">
    <property type="entry name" value="TPR"/>
    <property type="match status" value="6"/>
</dbReference>
<gene>
    <name evidence="6" type="ORF">IZO911_LOCUS42662</name>
    <name evidence="4" type="ORF">JYZ213_LOCUS36589</name>
    <name evidence="9" type="ORF">KXQ929_LOCUS32187</name>
    <name evidence="7" type="ORF">OKA104_LOCUS25842</name>
    <name evidence="8" type="ORF">OXD698_LOCUS31701</name>
    <name evidence="5" type="ORF">VCS650_LOCUS39288</name>
</gene>
<dbReference type="EMBL" id="CAJNOG010000900">
    <property type="protein sequence ID" value="CAF1379683.1"/>
    <property type="molecule type" value="Genomic_DNA"/>
</dbReference>
<evidence type="ECO:0000313" key="6">
    <source>
        <dbReference type="EMBL" id="CAF1456328.1"/>
    </source>
</evidence>
<evidence type="ECO:0000256" key="1">
    <source>
        <dbReference type="ARBA" id="ARBA00022737"/>
    </source>
</evidence>
<evidence type="ECO:0000313" key="7">
    <source>
        <dbReference type="EMBL" id="CAF3931356.1"/>
    </source>
</evidence>
<organism evidence="4 10">
    <name type="scientific">Adineta steineri</name>
    <dbReference type="NCBI Taxonomy" id="433720"/>
    <lineage>
        <taxon>Eukaryota</taxon>
        <taxon>Metazoa</taxon>
        <taxon>Spiralia</taxon>
        <taxon>Gnathifera</taxon>
        <taxon>Rotifera</taxon>
        <taxon>Eurotatoria</taxon>
        <taxon>Bdelloidea</taxon>
        <taxon>Adinetida</taxon>
        <taxon>Adinetidae</taxon>
        <taxon>Adineta</taxon>
    </lineage>
</organism>
<comment type="caution">
    <text evidence="4">The sequence shown here is derived from an EMBL/GenBank/DDBJ whole genome shotgun (WGS) entry which is preliminary data.</text>
</comment>
<dbReference type="EMBL" id="CAJOAY010002205">
    <property type="protein sequence ID" value="CAF3931356.1"/>
    <property type="molecule type" value="Genomic_DNA"/>
</dbReference>
<dbReference type="Proteomes" id="UP000663881">
    <property type="component" value="Unassembled WGS sequence"/>
</dbReference>